<dbReference type="Proteomes" id="UP000187455">
    <property type="component" value="Unassembled WGS sequence"/>
</dbReference>
<name>A0A1R0GWM6_9FUNG</name>
<keyword evidence="2" id="KW-0732">Signal</keyword>
<keyword evidence="4" id="KW-1185">Reference proteome</keyword>
<organism evidence="3 4">
    <name type="scientific">Smittium mucronatum</name>
    <dbReference type="NCBI Taxonomy" id="133383"/>
    <lineage>
        <taxon>Eukaryota</taxon>
        <taxon>Fungi</taxon>
        <taxon>Fungi incertae sedis</taxon>
        <taxon>Zoopagomycota</taxon>
        <taxon>Kickxellomycotina</taxon>
        <taxon>Harpellomycetes</taxon>
        <taxon>Harpellales</taxon>
        <taxon>Legeriomycetaceae</taxon>
        <taxon>Smittium</taxon>
    </lineage>
</organism>
<proteinExistence type="predicted"/>
<dbReference type="EMBL" id="LSSL01002599">
    <property type="protein sequence ID" value="OLY81300.1"/>
    <property type="molecule type" value="Genomic_DNA"/>
</dbReference>
<evidence type="ECO:0000313" key="4">
    <source>
        <dbReference type="Proteomes" id="UP000187455"/>
    </source>
</evidence>
<feature type="region of interest" description="Disordered" evidence="1">
    <location>
        <begin position="104"/>
        <end position="178"/>
    </location>
</feature>
<evidence type="ECO:0000256" key="2">
    <source>
        <dbReference type="SAM" id="SignalP"/>
    </source>
</evidence>
<reference evidence="3 4" key="1">
    <citation type="journal article" date="2016" name="Mol. Biol. Evol.">
        <title>Genome-Wide Survey of Gut Fungi (Harpellales) Reveals the First Horizontally Transferred Ubiquitin Gene from a Mosquito Host.</title>
        <authorList>
            <person name="Wang Y."/>
            <person name="White M.M."/>
            <person name="Kvist S."/>
            <person name="Moncalvo J.M."/>
        </authorList>
    </citation>
    <scope>NUCLEOTIDE SEQUENCE [LARGE SCALE GENOMIC DNA]</scope>
    <source>
        <strain evidence="3 4">ALG-7-W6</strain>
    </source>
</reference>
<feature type="signal peptide" evidence="2">
    <location>
        <begin position="1"/>
        <end position="18"/>
    </location>
</feature>
<feature type="chain" id="PRO_5013113654" evidence="2">
    <location>
        <begin position="19"/>
        <end position="211"/>
    </location>
</feature>
<feature type="compositionally biased region" description="Polar residues" evidence="1">
    <location>
        <begin position="161"/>
        <end position="175"/>
    </location>
</feature>
<accession>A0A1R0GWM6</accession>
<protein>
    <submittedName>
        <fullName evidence="3">Uncharacterized protein</fullName>
    </submittedName>
</protein>
<feature type="compositionally biased region" description="Low complexity" evidence="1">
    <location>
        <begin position="146"/>
        <end position="155"/>
    </location>
</feature>
<sequence length="211" mass="22663">MKVFGTLFLAGIAAVVYSQIELQHSLDRPNMISDVEMVEQTAIGPIIVNGEVTMEEDDSFVDISDDGVEMGNEMEQDEENITVENNKVQNTEVPVEVGKREAVENLESSSGTERNHSLNSIPKHNPGSGTKNGPLPESGADSGINPTPKSNSTHSKSTHSEGGNSTYSNKTSSSEGKYKVGKTMSKSWSSYNKPIVALALLAPIFCGFIIV</sequence>
<comment type="caution">
    <text evidence="3">The sequence shown here is derived from an EMBL/GenBank/DDBJ whole genome shotgun (WGS) entry which is preliminary data.</text>
</comment>
<gene>
    <name evidence="3" type="ORF">AYI68_g4596</name>
</gene>
<dbReference type="AlphaFoldDB" id="A0A1R0GWM6"/>
<evidence type="ECO:0000256" key="1">
    <source>
        <dbReference type="SAM" id="MobiDB-lite"/>
    </source>
</evidence>
<feature type="compositionally biased region" description="Polar residues" evidence="1">
    <location>
        <begin position="106"/>
        <end position="131"/>
    </location>
</feature>
<evidence type="ECO:0000313" key="3">
    <source>
        <dbReference type="EMBL" id="OLY81300.1"/>
    </source>
</evidence>